<evidence type="ECO:0000313" key="7">
    <source>
        <dbReference type="WBParaSite" id="EVEC_0000011101-mRNA-1"/>
    </source>
</evidence>
<keyword evidence="6" id="KW-1185">Reference proteome</keyword>
<dbReference type="PANTHER" id="PTHR12651">
    <property type="entry name" value="26S PROTEASOME NON-ATPASE REGULATORY SUBUNIT 9"/>
    <property type="match status" value="1"/>
</dbReference>
<dbReference type="InterPro" id="IPR035269">
    <property type="entry name" value="PSMD9"/>
</dbReference>
<dbReference type="EMBL" id="UXUI01000032">
    <property type="protein sequence ID" value="VDD84929.1"/>
    <property type="molecule type" value="Genomic_DNA"/>
</dbReference>
<dbReference type="Gene3D" id="6.10.140.1710">
    <property type="match status" value="1"/>
</dbReference>
<dbReference type="PANTHER" id="PTHR12651:SF1">
    <property type="entry name" value="26S PROTEASOME NON-ATPASE REGULATORY SUBUNIT 9"/>
    <property type="match status" value="1"/>
</dbReference>
<dbReference type="GO" id="GO:0070682">
    <property type="term" value="P:proteasome regulatory particle assembly"/>
    <property type="evidence" value="ECO:0007669"/>
    <property type="project" value="InterPro"/>
</dbReference>
<feature type="domain" description="Nas2 N-terminal" evidence="4">
    <location>
        <begin position="8"/>
        <end position="85"/>
    </location>
</feature>
<comment type="similarity">
    <text evidence="1">Belongs to the proteasome subunit p27 family.</text>
</comment>
<reference evidence="7" key="1">
    <citation type="submission" date="2017-02" db="UniProtKB">
        <authorList>
            <consortium name="WormBaseParasite"/>
        </authorList>
    </citation>
    <scope>IDENTIFICATION</scope>
</reference>
<dbReference type="InterPro" id="IPR040815">
    <property type="entry name" value="Nas2_N"/>
</dbReference>
<dbReference type="Proteomes" id="UP000274131">
    <property type="component" value="Unassembled WGS sequence"/>
</dbReference>
<evidence type="ECO:0000256" key="3">
    <source>
        <dbReference type="SAM" id="Coils"/>
    </source>
</evidence>
<protein>
    <submittedName>
        <fullName evidence="7">Nas2_N domain-containing protein</fullName>
    </submittedName>
</protein>
<dbReference type="AlphaFoldDB" id="A0A0N4USK7"/>
<evidence type="ECO:0000313" key="5">
    <source>
        <dbReference type="EMBL" id="VDD84929.1"/>
    </source>
</evidence>
<accession>A0A0N4USK7</accession>
<gene>
    <name evidence="5" type="ORF">EVEC_LOCUS72</name>
</gene>
<keyword evidence="3" id="KW-0175">Coiled coil</keyword>
<name>A0A0N4USK7_ENTVE</name>
<dbReference type="GO" id="GO:0005634">
    <property type="term" value="C:nucleus"/>
    <property type="evidence" value="ECO:0007669"/>
    <property type="project" value="TreeGrafter"/>
</dbReference>
<dbReference type="WBParaSite" id="EVEC_0000011101-mRNA-1">
    <property type="protein sequence ID" value="EVEC_0000011101-mRNA-1"/>
    <property type="gene ID" value="EVEC_0000011101"/>
</dbReference>
<sequence length="204" mass="22589">MSLLSEAKKLMEKRDELDSFIEEQQAILKTSGVDMNSPLVDKDDYPLADIDIYAVRNARNALICAQNDRRNLTEQIESLIHRIHEEARTDKQVKLEGSASKTEEVHRTSNRAFAKIDRVAPDSPARASGLMAGDPVLQFASLHAGNFKGIEQLIPLVKNSEGVPIKITVLREGKALRLELTPKKWSGPGLLGCSFLPLTSSKMI</sequence>
<feature type="coiled-coil region" evidence="3">
    <location>
        <begin position="55"/>
        <end position="89"/>
    </location>
</feature>
<dbReference type="Gene3D" id="2.30.42.10">
    <property type="match status" value="1"/>
</dbReference>
<reference evidence="5 6" key="2">
    <citation type="submission" date="2018-10" db="EMBL/GenBank/DDBJ databases">
        <authorList>
            <consortium name="Pathogen Informatics"/>
        </authorList>
    </citation>
    <scope>NUCLEOTIDE SEQUENCE [LARGE SCALE GENOMIC DNA]</scope>
</reference>
<keyword evidence="2" id="KW-0143">Chaperone</keyword>
<proteinExistence type="inferred from homology"/>
<evidence type="ECO:0000259" key="4">
    <source>
        <dbReference type="Pfam" id="PF18265"/>
    </source>
</evidence>
<dbReference type="Pfam" id="PF18265">
    <property type="entry name" value="Nas2_N"/>
    <property type="match status" value="1"/>
</dbReference>
<dbReference type="FunFam" id="2.30.42.10:FF:000107">
    <property type="entry name" value="26S proteasome non-ATPase regulatory subunit 9"/>
    <property type="match status" value="1"/>
</dbReference>
<dbReference type="SUPFAM" id="SSF50156">
    <property type="entry name" value="PDZ domain-like"/>
    <property type="match status" value="1"/>
</dbReference>
<dbReference type="STRING" id="51028.A0A0N4USK7"/>
<evidence type="ECO:0000256" key="2">
    <source>
        <dbReference type="ARBA" id="ARBA00023186"/>
    </source>
</evidence>
<organism evidence="7">
    <name type="scientific">Enterobius vermicularis</name>
    <name type="common">Human pinworm</name>
    <dbReference type="NCBI Taxonomy" id="51028"/>
    <lineage>
        <taxon>Eukaryota</taxon>
        <taxon>Metazoa</taxon>
        <taxon>Ecdysozoa</taxon>
        <taxon>Nematoda</taxon>
        <taxon>Chromadorea</taxon>
        <taxon>Rhabditida</taxon>
        <taxon>Spirurina</taxon>
        <taxon>Oxyuridomorpha</taxon>
        <taxon>Oxyuroidea</taxon>
        <taxon>Oxyuridae</taxon>
        <taxon>Enterobius</taxon>
    </lineage>
</organism>
<evidence type="ECO:0000256" key="1">
    <source>
        <dbReference type="ARBA" id="ARBA00005256"/>
    </source>
</evidence>
<dbReference type="GO" id="GO:0005737">
    <property type="term" value="C:cytoplasm"/>
    <property type="evidence" value="ECO:0007669"/>
    <property type="project" value="TreeGrafter"/>
</dbReference>
<evidence type="ECO:0000313" key="6">
    <source>
        <dbReference type="Proteomes" id="UP000274131"/>
    </source>
</evidence>
<dbReference type="OrthoDB" id="72325at2759"/>
<dbReference type="InterPro" id="IPR036034">
    <property type="entry name" value="PDZ_sf"/>
</dbReference>